<sequence>MPKSHALLCSPAALPAASGPQRAWLALWWPRGSKPSCCQCSLGSAYDASDDVGGRGKSAPPSSDGSRIYLLVAPPSVCRSNPSLTRPHQFLAVTLSTHTQAHRPLIFAPLKRAVPSLLSSSPAARGFTL</sequence>
<dbReference type="AlphaFoldDB" id="A0A6A6R1K0"/>
<reference evidence="1" key="1">
    <citation type="journal article" date="2020" name="Stud. Mycol.">
        <title>101 Dothideomycetes genomes: a test case for predicting lifestyles and emergence of pathogens.</title>
        <authorList>
            <person name="Haridas S."/>
            <person name="Albert R."/>
            <person name="Binder M."/>
            <person name="Bloem J."/>
            <person name="Labutti K."/>
            <person name="Salamov A."/>
            <person name="Andreopoulos B."/>
            <person name="Baker S."/>
            <person name="Barry K."/>
            <person name="Bills G."/>
            <person name="Bluhm B."/>
            <person name="Cannon C."/>
            <person name="Castanera R."/>
            <person name="Culley D."/>
            <person name="Daum C."/>
            <person name="Ezra D."/>
            <person name="Gonzalez J."/>
            <person name="Henrissat B."/>
            <person name="Kuo A."/>
            <person name="Liang C."/>
            <person name="Lipzen A."/>
            <person name="Lutzoni F."/>
            <person name="Magnuson J."/>
            <person name="Mondo S."/>
            <person name="Nolan M."/>
            <person name="Ohm R."/>
            <person name="Pangilinan J."/>
            <person name="Park H.-J."/>
            <person name="Ramirez L."/>
            <person name="Alfaro M."/>
            <person name="Sun H."/>
            <person name="Tritt A."/>
            <person name="Yoshinaga Y."/>
            <person name="Zwiers L.-H."/>
            <person name="Turgeon B."/>
            <person name="Goodwin S."/>
            <person name="Spatafora J."/>
            <person name="Crous P."/>
            <person name="Grigoriev I."/>
        </authorList>
    </citation>
    <scope>NUCLEOTIDE SEQUENCE</scope>
    <source>
        <strain evidence="1">CBS 269.34</strain>
    </source>
</reference>
<name>A0A6A6R1K0_9PEZI</name>
<protein>
    <submittedName>
        <fullName evidence="1">Uncharacterized protein</fullName>
    </submittedName>
</protein>
<proteinExistence type="predicted"/>
<organism evidence="1 2">
    <name type="scientific">Lophium mytilinum</name>
    <dbReference type="NCBI Taxonomy" id="390894"/>
    <lineage>
        <taxon>Eukaryota</taxon>
        <taxon>Fungi</taxon>
        <taxon>Dikarya</taxon>
        <taxon>Ascomycota</taxon>
        <taxon>Pezizomycotina</taxon>
        <taxon>Dothideomycetes</taxon>
        <taxon>Pleosporomycetidae</taxon>
        <taxon>Mytilinidiales</taxon>
        <taxon>Mytilinidiaceae</taxon>
        <taxon>Lophium</taxon>
    </lineage>
</organism>
<dbReference type="Proteomes" id="UP000799750">
    <property type="component" value="Unassembled WGS sequence"/>
</dbReference>
<accession>A0A6A6R1K0</accession>
<keyword evidence="2" id="KW-1185">Reference proteome</keyword>
<evidence type="ECO:0000313" key="1">
    <source>
        <dbReference type="EMBL" id="KAF2498409.1"/>
    </source>
</evidence>
<evidence type="ECO:0000313" key="2">
    <source>
        <dbReference type="Proteomes" id="UP000799750"/>
    </source>
</evidence>
<gene>
    <name evidence="1" type="ORF">BU16DRAFT_293445</name>
</gene>
<dbReference type="EMBL" id="MU004185">
    <property type="protein sequence ID" value="KAF2498409.1"/>
    <property type="molecule type" value="Genomic_DNA"/>
</dbReference>